<proteinExistence type="predicted"/>
<reference evidence="3" key="2">
    <citation type="submission" date="2015-01" db="EMBL/GenBank/DDBJ databases">
        <title>Evolutionary Origins and Diversification of the Mycorrhizal Mutualists.</title>
        <authorList>
            <consortium name="DOE Joint Genome Institute"/>
            <consortium name="Mycorrhizal Genomics Consortium"/>
            <person name="Kohler A."/>
            <person name="Kuo A."/>
            <person name="Nagy L.G."/>
            <person name="Floudas D."/>
            <person name="Copeland A."/>
            <person name="Barry K.W."/>
            <person name="Cichocki N."/>
            <person name="Veneault-Fourrey C."/>
            <person name="LaButti K."/>
            <person name="Lindquist E.A."/>
            <person name="Lipzen A."/>
            <person name="Lundell T."/>
            <person name="Morin E."/>
            <person name="Murat C."/>
            <person name="Riley R."/>
            <person name="Ohm R."/>
            <person name="Sun H."/>
            <person name="Tunlid A."/>
            <person name="Henrissat B."/>
            <person name="Grigoriev I.V."/>
            <person name="Hibbett D.S."/>
            <person name="Martin F."/>
        </authorList>
    </citation>
    <scope>NUCLEOTIDE SEQUENCE [LARGE SCALE GENOMIC DNA]</scope>
    <source>
        <strain evidence="3">Foug A</strain>
    </source>
</reference>
<gene>
    <name evidence="2" type="ORF">SCLCIDRAFT_122830</name>
</gene>
<dbReference type="InterPro" id="IPR046496">
    <property type="entry name" value="DUF6589"/>
</dbReference>
<dbReference type="HOGENOM" id="CLU_009487_6_0_1"/>
<dbReference type="EMBL" id="KN822055">
    <property type="protein sequence ID" value="KIM61145.1"/>
    <property type="molecule type" value="Genomic_DNA"/>
</dbReference>
<feature type="domain" description="DUF6589" evidence="1">
    <location>
        <begin position="7"/>
        <end position="189"/>
    </location>
</feature>
<dbReference type="AlphaFoldDB" id="A0A0C3DKF2"/>
<sequence>MVITTVQLQSLAAELSLTYVAGHTLGCMWQKPHKEWDIQYKNSLLLNKYFSLYEELSYAMNQGDIGCVKTCTILWIPILKALGKHKYTSHMTTFLSNVHFVYPKGLRRAIHYHMLVNPTGKAMKWHAVNWCVELNNLFMKTSHYVKYGRKGVNHTIEWILLESPLVQTYCMSQSVVQKNFLHTHLSIKHADPNMTKTFNVLLTQLTN</sequence>
<dbReference type="InParanoid" id="A0A0C3DKF2"/>
<evidence type="ECO:0000259" key="1">
    <source>
        <dbReference type="Pfam" id="PF20231"/>
    </source>
</evidence>
<name>A0A0C3DKF2_9AGAM</name>
<dbReference type="Proteomes" id="UP000053989">
    <property type="component" value="Unassembled WGS sequence"/>
</dbReference>
<protein>
    <recommendedName>
        <fullName evidence="1">DUF6589 domain-containing protein</fullName>
    </recommendedName>
</protein>
<organism evidence="2 3">
    <name type="scientific">Scleroderma citrinum Foug A</name>
    <dbReference type="NCBI Taxonomy" id="1036808"/>
    <lineage>
        <taxon>Eukaryota</taxon>
        <taxon>Fungi</taxon>
        <taxon>Dikarya</taxon>
        <taxon>Basidiomycota</taxon>
        <taxon>Agaricomycotina</taxon>
        <taxon>Agaricomycetes</taxon>
        <taxon>Agaricomycetidae</taxon>
        <taxon>Boletales</taxon>
        <taxon>Sclerodermatineae</taxon>
        <taxon>Sclerodermataceae</taxon>
        <taxon>Scleroderma</taxon>
    </lineage>
</organism>
<dbReference type="STRING" id="1036808.A0A0C3DKF2"/>
<reference evidence="2 3" key="1">
    <citation type="submission" date="2014-04" db="EMBL/GenBank/DDBJ databases">
        <authorList>
            <consortium name="DOE Joint Genome Institute"/>
            <person name="Kuo A."/>
            <person name="Kohler A."/>
            <person name="Nagy L.G."/>
            <person name="Floudas D."/>
            <person name="Copeland A."/>
            <person name="Barry K.W."/>
            <person name="Cichocki N."/>
            <person name="Veneault-Fourrey C."/>
            <person name="LaButti K."/>
            <person name="Lindquist E.A."/>
            <person name="Lipzen A."/>
            <person name="Lundell T."/>
            <person name="Morin E."/>
            <person name="Murat C."/>
            <person name="Sun H."/>
            <person name="Tunlid A."/>
            <person name="Henrissat B."/>
            <person name="Grigoriev I.V."/>
            <person name="Hibbett D.S."/>
            <person name="Martin F."/>
            <person name="Nordberg H.P."/>
            <person name="Cantor M.N."/>
            <person name="Hua S.X."/>
        </authorList>
    </citation>
    <scope>NUCLEOTIDE SEQUENCE [LARGE SCALE GENOMIC DNA]</scope>
    <source>
        <strain evidence="2 3">Foug A</strain>
    </source>
</reference>
<evidence type="ECO:0000313" key="2">
    <source>
        <dbReference type="EMBL" id="KIM61145.1"/>
    </source>
</evidence>
<evidence type="ECO:0000313" key="3">
    <source>
        <dbReference type="Proteomes" id="UP000053989"/>
    </source>
</evidence>
<keyword evidence="3" id="KW-1185">Reference proteome</keyword>
<accession>A0A0C3DKF2</accession>
<dbReference type="Pfam" id="PF20231">
    <property type="entry name" value="DUF6589"/>
    <property type="match status" value="1"/>
</dbReference>
<dbReference type="OrthoDB" id="4743193at2759"/>